<comment type="caution">
    <text evidence="2">The sequence shown here is derived from an EMBL/GenBank/DDBJ whole genome shotgun (WGS) entry which is preliminary data.</text>
</comment>
<evidence type="ECO:0000313" key="3">
    <source>
        <dbReference type="Proteomes" id="UP000613580"/>
    </source>
</evidence>
<evidence type="ECO:0000256" key="1">
    <source>
        <dbReference type="SAM" id="MobiDB-lite"/>
    </source>
</evidence>
<dbReference type="EMBL" id="JACAZE010000034">
    <property type="protein sequence ID" value="KAF7288461.1"/>
    <property type="molecule type" value="Genomic_DNA"/>
</dbReference>
<feature type="compositionally biased region" description="Polar residues" evidence="1">
    <location>
        <begin position="48"/>
        <end position="59"/>
    </location>
</feature>
<feature type="region of interest" description="Disordered" evidence="1">
    <location>
        <begin position="47"/>
        <end position="126"/>
    </location>
</feature>
<proteinExistence type="predicted"/>
<accession>A0A8H6RY08</accession>
<gene>
    <name evidence="2" type="ORF">HMN09_01388200</name>
</gene>
<organism evidence="2 3">
    <name type="scientific">Mycena chlorophos</name>
    <name type="common">Agaric fungus</name>
    <name type="synonym">Agaricus chlorophos</name>
    <dbReference type="NCBI Taxonomy" id="658473"/>
    <lineage>
        <taxon>Eukaryota</taxon>
        <taxon>Fungi</taxon>
        <taxon>Dikarya</taxon>
        <taxon>Basidiomycota</taxon>
        <taxon>Agaricomycotina</taxon>
        <taxon>Agaricomycetes</taxon>
        <taxon>Agaricomycetidae</taxon>
        <taxon>Agaricales</taxon>
        <taxon>Marasmiineae</taxon>
        <taxon>Mycenaceae</taxon>
        <taxon>Mycena</taxon>
    </lineage>
</organism>
<keyword evidence="3" id="KW-1185">Reference proteome</keyword>
<evidence type="ECO:0000313" key="2">
    <source>
        <dbReference type="EMBL" id="KAF7288461.1"/>
    </source>
</evidence>
<dbReference type="AlphaFoldDB" id="A0A8H6RY08"/>
<name>A0A8H6RY08_MYCCL</name>
<reference evidence="2" key="1">
    <citation type="submission" date="2020-05" db="EMBL/GenBank/DDBJ databases">
        <title>Mycena genomes resolve the evolution of fungal bioluminescence.</title>
        <authorList>
            <person name="Tsai I.J."/>
        </authorList>
    </citation>
    <scope>NUCLEOTIDE SEQUENCE</scope>
    <source>
        <strain evidence="2">110903Hualien_Pintung</strain>
    </source>
</reference>
<protein>
    <submittedName>
        <fullName evidence="2">Uncharacterized protein</fullName>
    </submittedName>
</protein>
<dbReference type="Proteomes" id="UP000613580">
    <property type="component" value="Unassembled WGS sequence"/>
</dbReference>
<sequence length="348" mass="37927">MPTRSLASSFSSSTAPVAAPADRCLGTLCADPDLSAACYDYLRDEAPRNTNGLRPSRSANGARRNSLHSAVSEPLSHLKTASWRRQRKPGYGLPAWRHPPNGLGRRTTRHLHAKPQGQSTGSAARAKDATLEFEPVPKQTRTTATHLACPPRRSRKNLSRKVISLGTAKRPSAWLGLRREASNISEPAGWDDETYQARASENAVRARLRVLDAEQLNYKVGMLDSFGGQQRDAGNRELDLHFVCGTTANGLDDGPFMSLSSRCSPTANNAQAARIPVFPAHASLRKWRSSSPRLTLLDVLIHGQQAALPAQRVRIILSSRSFLSFVLHFPAPPAAAPTDSDQRAPARR</sequence>